<reference evidence="1" key="1">
    <citation type="journal article" date="2020" name="Nature">
        <title>Giant virus diversity and host interactions through global metagenomics.</title>
        <authorList>
            <person name="Schulz F."/>
            <person name="Roux S."/>
            <person name="Paez-Espino D."/>
            <person name="Jungbluth S."/>
            <person name="Walsh D.A."/>
            <person name="Denef V.J."/>
            <person name="McMahon K.D."/>
            <person name="Konstantinidis K.T."/>
            <person name="Eloe-Fadrosh E.A."/>
            <person name="Kyrpides N.C."/>
            <person name="Woyke T."/>
        </authorList>
    </citation>
    <scope>NUCLEOTIDE SEQUENCE</scope>
    <source>
        <strain evidence="1">GVMAG-M-3300010160-26</strain>
    </source>
</reference>
<dbReference type="AlphaFoldDB" id="A0A6C0BBC9"/>
<organism evidence="1">
    <name type="scientific">viral metagenome</name>
    <dbReference type="NCBI Taxonomy" id="1070528"/>
    <lineage>
        <taxon>unclassified sequences</taxon>
        <taxon>metagenomes</taxon>
        <taxon>organismal metagenomes</taxon>
    </lineage>
</organism>
<proteinExistence type="predicted"/>
<name>A0A6C0BBC9_9ZZZZ</name>
<accession>A0A6C0BBC9</accession>
<dbReference type="EMBL" id="MN739114">
    <property type="protein sequence ID" value="QHS89567.1"/>
    <property type="molecule type" value="Genomic_DNA"/>
</dbReference>
<sequence>MAYPYYRFDVFKACLEIHNTAIFLSSELLAYRKLADDLKEEMLRISALLDACNDVSESLVLMFYLTDVKKSWRELKEDYYDYHKETYDKVFKEWFGFEEIDDVTLLKVLWLEMEKKENKLAKEK</sequence>
<evidence type="ECO:0000313" key="1">
    <source>
        <dbReference type="EMBL" id="QHS89567.1"/>
    </source>
</evidence>
<protein>
    <submittedName>
        <fullName evidence="1">Uncharacterized protein</fullName>
    </submittedName>
</protein>